<evidence type="ECO:0000256" key="2">
    <source>
        <dbReference type="ARBA" id="ARBA00011915"/>
    </source>
</evidence>
<keyword evidence="6" id="KW-0456">Lyase</keyword>
<dbReference type="CDD" id="cd06558">
    <property type="entry name" value="crotonase-like"/>
    <property type="match status" value="1"/>
</dbReference>
<name>A0A379N340_9PROT</name>
<dbReference type="PANTHER" id="PTHR43176:SF3">
    <property type="entry name" value="3-HYDROXYISOBUTYRYL-COA HYDROLASE, MITOCHONDRIAL"/>
    <property type="match status" value="1"/>
</dbReference>
<evidence type="ECO:0000256" key="3">
    <source>
        <dbReference type="ARBA" id="ARBA00022801"/>
    </source>
</evidence>
<feature type="domain" description="Enoyl-CoA hydratase/isomerase" evidence="5">
    <location>
        <begin position="29"/>
        <end position="347"/>
    </location>
</feature>
<feature type="region of interest" description="Disordered" evidence="4">
    <location>
        <begin position="1"/>
        <end position="21"/>
    </location>
</feature>
<evidence type="ECO:0000313" key="6">
    <source>
        <dbReference type="EMBL" id="SUE40840.1"/>
    </source>
</evidence>
<dbReference type="AlphaFoldDB" id="A0A379N340"/>
<dbReference type="Pfam" id="PF16113">
    <property type="entry name" value="ECH_2"/>
    <property type="match status" value="1"/>
</dbReference>
<dbReference type="RefSeq" id="WP_019461060.1">
    <property type="nucleotide sequence ID" value="NZ_AP031462.1"/>
</dbReference>
<dbReference type="EMBL" id="UGVN01000001">
    <property type="protein sequence ID" value="SUE40840.1"/>
    <property type="molecule type" value="Genomic_DNA"/>
</dbReference>
<dbReference type="EC" id="3.1.2.4" evidence="2"/>
<dbReference type="NCBIfam" id="NF004127">
    <property type="entry name" value="PRK05617.1"/>
    <property type="match status" value="1"/>
</dbReference>
<dbReference type="Gene3D" id="3.90.226.10">
    <property type="entry name" value="2-enoyl-CoA Hydratase, Chain A, domain 1"/>
    <property type="match status" value="1"/>
</dbReference>
<dbReference type="GeneID" id="99633456"/>
<accession>A0A379N340</accession>
<evidence type="ECO:0000259" key="5">
    <source>
        <dbReference type="Pfam" id="PF16113"/>
    </source>
</evidence>
<dbReference type="GO" id="GO:0016829">
    <property type="term" value="F:lyase activity"/>
    <property type="evidence" value="ECO:0007669"/>
    <property type="project" value="UniProtKB-KW"/>
</dbReference>
<gene>
    <name evidence="6" type="primary">caiD_1</name>
    <name evidence="6" type="ORF">NCTC13291_02413</name>
</gene>
<evidence type="ECO:0000256" key="1">
    <source>
        <dbReference type="ARBA" id="ARBA00001709"/>
    </source>
</evidence>
<dbReference type="Proteomes" id="UP000254919">
    <property type="component" value="Unassembled WGS sequence"/>
</dbReference>
<reference evidence="6 7" key="1">
    <citation type="submission" date="2018-06" db="EMBL/GenBank/DDBJ databases">
        <authorList>
            <consortium name="Pathogen Informatics"/>
            <person name="Doyle S."/>
        </authorList>
    </citation>
    <scope>NUCLEOTIDE SEQUENCE [LARGE SCALE GENOMIC DNA]</scope>
    <source>
        <strain evidence="6 7">NCTC13291</strain>
    </source>
</reference>
<evidence type="ECO:0000313" key="7">
    <source>
        <dbReference type="Proteomes" id="UP000254919"/>
    </source>
</evidence>
<proteinExistence type="predicted"/>
<dbReference type="GO" id="GO:0006574">
    <property type="term" value="P:L-valine catabolic process"/>
    <property type="evidence" value="ECO:0007669"/>
    <property type="project" value="TreeGrafter"/>
</dbReference>
<dbReference type="GO" id="GO:0003860">
    <property type="term" value="F:3-hydroxyisobutyryl-CoA hydrolase activity"/>
    <property type="evidence" value="ECO:0007669"/>
    <property type="project" value="UniProtKB-EC"/>
</dbReference>
<protein>
    <recommendedName>
        <fullName evidence="2">3-hydroxyisobutyryl-CoA hydrolase</fullName>
        <ecNumber evidence="2">3.1.2.4</ecNumber>
    </recommendedName>
</protein>
<sequence length="350" mass="36767">MSQAQTGNDPGNGPGNGPGIATRVEGAAGVIQLDRPKALNALDQPMIDALAEALRRFGEDPAVRLVLLEGLGGRAFCAGGDIRFIRQSVLEGRGEAADHFFATEYALNGAIAAFPKPWVSLIDGICMGGGIGVSLHGSHRVVTEKALLAMPETAIGFFPDVGTSHCLPRLEGAIGNWLGLTGARLRGAEAVEAGMATHYCPSGELPALRQALLQGDAEAAIAAHTRPAPHGAVTAQAEAIYRCFGAGTVPHILEALEAEGSDWAGEQIATLRRMSPMSLCITRELFRIGGGHDLATCLATELALARRVIRQPDFAEGVRAVVVDKDQSPRWRPARIEDVGMEAVRALLAP</sequence>
<organism evidence="6 7">
    <name type="scientific">Roseomonas mucosa</name>
    <dbReference type="NCBI Taxonomy" id="207340"/>
    <lineage>
        <taxon>Bacteria</taxon>
        <taxon>Pseudomonadati</taxon>
        <taxon>Pseudomonadota</taxon>
        <taxon>Alphaproteobacteria</taxon>
        <taxon>Acetobacterales</taxon>
        <taxon>Roseomonadaceae</taxon>
        <taxon>Roseomonas</taxon>
    </lineage>
</organism>
<keyword evidence="3" id="KW-0378">Hydrolase</keyword>
<evidence type="ECO:0000256" key="4">
    <source>
        <dbReference type="SAM" id="MobiDB-lite"/>
    </source>
</evidence>
<dbReference type="SUPFAM" id="SSF52096">
    <property type="entry name" value="ClpP/crotonase"/>
    <property type="match status" value="1"/>
</dbReference>
<dbReference type="InterPro" id="IPR029045">
    <property type="entry name" value="ClpP/crotonase-like_dom_sf"/>
</dbReference>
<dbReference type="InterPro" id="IPR045004">
    <property type="entry name" value="ECH_dom"/>
</dbReference>
<dbReference type="PANTHER" id="PTHR43176">
    <property type="entry name" value="3-HYDROXYISOBUTYRYL-COA HYDROLASE-RELATED"/>
    <property type="match status" value="1"/>
</dbReference>
<dbReference type="InterPro" id="IPR032259">
    <property type="entry name" value="HIBYL-CoA-H"/>
</dbReference>
<comment type="catalytic activity">
    <reaction evidence="1">
        <text>3-hydroxy-2-methylpropanoyl-CoA + H2O = 3-hydroxy-2-methylpropanoate + CoA + H(+)</text>
        <dbReference type="Rhea" id="RHEA:20888"/>
        <dbReference type="ChEBI" id="CHEBI:11805"/>
        <dbReference type="ChEBI" id="CHEBI:15377"/>
        <dbReference type="ChEBI" id="CHEBI:15378"/>
        <dbReference type="ChEBI" id="CHEBI:57287"/>
        <dbReference type="ChEBI" id="CHEBI:57340"/>
        <dbReference type="EC" id="3.1.2.4"/>
    </reaction>
</comment>